<evidence type="ECO:0000313" key="9">
    <source>
        <dbReference type="EMBL" id="KNY28613.1"/>
    </source>
</evidence>
<dbReference type="STRING" id="398512.Bccel_3887"/>
<dbReference type="EMBL" id="LGTC01000001">
    <property type="protein sequence ID" value="KNY28613.1"/>
    <property type="molecule type" value="Genomic_DNA"/>
</dbReference>
<protein>
    <submittedName>
        <fullName evidence="9">Glutamine--scyllo-inositol transaminase</fullName>
        <ecNumber evidence="9">2.6.1.50</ecNumber>
    </submittedName>
</protein>
<evidence type="ECO:0000256" key="7">
    <source>
        <dbReference type="PIRSR" id="PIRSR000390-2"/>
    </source>
</evidence>
<evidence type="ECO:0000256" key="8">
    <source>
        <dbReference type="RuleBase" id="RU004508"/>
    </source>
</evidence>
<feature type="active site" description="Proton acceptor" evidence="6">
    <location>
        <position position="181"/>
    </location>
</feature>
<dbReference type="eggNOG" id="COG0399">
    <property type="taxonomic scope" value="Bacteria"/>
</dbReference>
<dbReference type="GO" id="GO:0000271">
    <property type="term" value="P:polysaccharide biosynthetic process"/>
    <property type="evidence" value="ECO:0007669"/>
    <property type="project" value="TreeGrafter"/>
</dbReference>
<dbReference type="Pfam" id="PF01041">
    <property type="entry name" value="DegT_DnrJ_EryC1"/>
    <property type="match status" value="1"/>
</dbReference>
<dbReference type="OrthoDB" id="9810913at2"/>
<sequence>MIPLSIPELSGKEINYIKECLDSGWVSSTGPYVKLFEERFKEYVGAKFAVAAINGTSALHLALKCAGIGEGDEVIVPSLTFAATVNAIKYLGAEPVFADVSKDTYVLDPNNIEELIGQKTKAILPVHLYGQPVEMDRILEIAGKFGLKVIEDAAQSLGSKYKGKYTGTIGNIGCFSFNGNKLITTGSGGMLVTDDEKIVEYALYLSTQAKDPNYKGLFYHSEVGYNYRMSNINAAMGLAQLEDIERRIQIKNRISGIYDKNLKDIDNIVLPVKKPYCETTFWLYPILVEEGYPLNKLRLMEKLFEFGVETRSFFMPLHLMKPYKHHKHGMMGITEHVSNHGINLPSSIGICEEDLIRICKVLGTV</sequence>
<dbReference type="EC" id="2.6.1.50" evidence="9"/>
<organism evidence="9 10">
    <name type="scientific">Pseudobacteroides cellulosolvens ATCC 35603 = DSM 2933</name>
    <dbReference type="NCBI Taxonomy" id="398512"/>
    <lineage>
        <taxon>Bacteria</taxon>
        <taxon>Bacillati</taxon>
        <taxon>Bacillota</taxon>
        <taxon>Clostridia</taxon>
        <taxon>Eubacteriales</taxon>
        <taxon>Oscillospiraceae</taxon>
        <taxon>Pseudobacteroides</taxon>
    </lineage>
</organism>
<keyword evidence="3 9" id="KW-0808">Transferase</keyword>
<comment type="caution">
    <text evidence="9">The sequence shown here is derived from an EMBL/GenBank/DDBJ whole genome shotgun (WGS) entry which is preliminary data.</text>
</comment>
<name>A0A0L6JS37_9FIRM</name>
<dbReference type="GO" id="GO:0047310">
    <property type="term" value="F:glutamine-scyllo-inositol transaminase activity"/>
    <property type="evidence" value="ECO:0007669"/>
    <property type="project" value="UniProtKB-EC"/>
</dbReference>
<dbReference type="SUPFAM" id="SSF53383">
    <property type="entry name" value="PLP-dependent transferases"/>
    <property type="match status" value="1"/>
</dbReference>
<dbReference type="InterPro" id="IPR015424">
    <property type="entry name" value="PyrdxlP-dep_Trfase"/>
</dbReference>
<dbReference type="FunFam" id="3.40.640.10:FF:000090">
    <property type="entry name" value="Pyridoxal phosphate-dependent aminotransferase"/>
    <property type="match status" value="1"/>
</dbReference>
<evidence type="ECO:0000256" key="5">
    <source>
        <dbReference type="ARBA" id="ARBA00037999"/>
    </source>
</evidence>
<evidence type="ECO:0000256" key="2">
    <source>
        <dbReference type="ARBA" id="ARBA00022576"/>
    </source>
</evidence>
<comment type="cofactor">
    <cofactor evidence="1">
        <name>pyridoxal 5'-phosphate</name>
        <dbReference type="ChEBI" id="CHEBI:597326"/>
    </cofactor>
</comment>
<dbReference type="Proteomes" id="UP000036923">
    <property type="component" value="Unassembled WGS sequence"/>
</dbReference>
<dbReference type="InterPro" id="IPR015422">
    <property type="entry name" value="PyrdxlP-dep_Trfase_small"/>
</dbReference>
<dbReference type="GO" id="GO:0030170">
    <property type="term" value="F:pyridoxal phosphate binding"/>
    <property type="evidence" value="ECO:0007669"/>
    <property type="project" value="TreeGrafter"/>
</dbReference>
<dbReference type="PIRSF" id="PIRSF000390">
    <property type="entry name" value="PLP_StrS"/>
    <property type="match status" value="1"/>
</dbReference>
<dbReference type="PANTHER" id="PTHR30244:SF30">
    <property type="entry name" value="BLR5990 PROTEIN"/>
    <property type="match status" value="1"/>
</dbReference>
<dbReference type="InterPro" id="IPR000653">
    <property type="entry name" value="DegT/StrS_aminotransferase"/>
</dbReference>
<evidence type="ECO:0000256" key="4">
    <source>
        <dbReference type="ARBA" id="ARBA00022898"/>
    </source>
</evidence>
<dbReference type="CDD" id="cd00616">
    <property type="entry name" value="AHBA_syn"/>
    <property type="match status" value="1"/>
</dbReference>
<reference evidence="10" key="1">
    <citation type="submission" date="2015-07" db="EMBL/GenBank/DDBJ databases">
        <title>Near-Complete Genome Sequence of the Cellulolytic Bacterium Bacteroides (Pseudobacteroides) cellulosolvens ATCC 35603.</title>
        <authorList>
            <person name="Dassa B."/>
            <person name="Utturkar S.M."/>
            <person name="Klingeman D.M."/>
            <person name="Hurt R.A."/>
            <person name="Keller M."/>
            <person name="Xu J."/>
            <person name="Reddy Y.H.K."/>
            <person name="Borovok I."/>
            <person name="Grinberg I.R."/>
            <person name="Lamed R."/>
            <person name="Zhivin O."/>
            <person name="Bayer E.A."/>
            <person name="Brown S.D."/>
        </authorList>
    </citation>
    <scope>NUCLEOTIDE SEQUENCE [LARGE SCALE GENOMIC DNA]</scope>
    <source>
        <strain evidence="10">DSM 2933</strain>
    </source>
</reference>
<keyword evidence="2 9" id="KW-0032">Aminotransferase</keyword>
<dbReference type="Gene3D" id="3.40.640.10">
    <property type="entry name" value="Type I PLP-dependent aspartate aminotransferase-like (Major domain)"/>
    <property type="match status" value="1"/>
</dbReference>
<evidence type="ECO:0000256" key="1">
    <source>
        <dbReference type="ARBA" id="ARBA00001933"/>
    </source>
</evidence>
<evidence type="ECO:0000313" key="10">
    <source>
        <dbReference type="Proteomes" id="UP000036923"/>
    </source>
</evidence>
<evidence type="ECO:0000256" key="6">
    <source>
        <dbReference type="PIRSR" id="PIRSR000390-1"/>
    </source>
</evidence>
<proteinExistence type="inferred from homology"/>
<accession>A0A0L6JS37</accession>
<dbReference type="Gene3D" id="3.90.1150.10">
    <property type="entry name" value="Aspartate Aminotransferase, domain 1"/>
    <property type="match status" value="1"/>
</dbReference>
<feature type="modified residue" description="N6-(pyridoxal phosphate)lysine" evidence="7">
    <location>
        <position position="181"/>
    </location>
</feature>
<keyword evidence="4 7" id="KW-0663">Pyridoxal phosphate</keyword>
<comment type="similarity">
    <text evidence="5 8">Belongs to the DegT/DnrJ/EryC1 family.</text>
</comment>
<keyword evidence="10" id="KW-1185">Reference proteome</keyword>
<dbReference type="PANTHER" id="PTHR30244">
    <property type="entry name" value="TRANSAMINASE"/>
    <property type="match status" value="1"/>
</dbReference>
<evidence type="ECO:0000256" key="3">
    <source>
        <dbReference type="ARBA" id="ARBA00022679"/>
    </source>
</evidence>
<gene>
    <name evidence="9" type="ORF">Bccel_3887</name>
</gene>
<dbReference type="AlphaFoldDB" id="A0A0L6JS37"/>
<dbReference type="InterPro" id="IPR015421">
    <property type="entry name" value="PyrdxlP-dep_Trfase_major"/>
</dbReference>
<dbReference type="RefSeq" id="WP_036936613.1">
    <property type="nucleotide sequence ID" value="NZ_JQKC01000002.1"/>
</dbReference>